<dbReference type="GO" id="GO:0005506">
    <property type="term" value="F:iron ion binding"/>
    <property type="evidence" value="ECO:0007669"/>
    <property type="project" value="InterPro"/>
</dbReference>
<evidence type="ECO:0000313" key="6">
    <source>
        <dbReference type="EMBL" id="CAI8013067.1"/>
    </source>
</evidence>
<evidence type="ECO:0000256" key="3">
    <source>
        <dbReference type="ARBA" id="ARBA00022737"/>
    </source>
</evidence>
<organism evidence="6 7">
    <name type="scientific">Geodia barretti</name>
    <name type="common">Barrett's horny sponge</name>
    <dbReference type="NCBI Taxonomy" id="519541"/>
    <lineage>
        <taxon>Eukaryota</taxon>
        <taxon>Metazoa</taxon>
        <taxon>Porifera</taxon>
        <taxon>Demospongiae</taxon>
        <taxon>Heteroscleromorpha</taxon>
        <taxon>Tetractinellida</taxon>
        <taxon>Astrophorina</taxon>
        <taxon>Geodiidae</taxon>
        <taxon>Geodia</taxon>
    </lineage>
</organism>
<evidence type="ECO:0000259" key="5">
    <source>
        <dbReference type="PROSITE" id="PS51819"/>
    </source>
</evidence>
<dbReference type="Pfam" id="PF00903">
    <property type="entry name" value="Glyoxalase"/>
    <property type="match status" value="1"/>
</dbReference>
<gene>
    <name evidence="6" type="ORF">GBAR_LOCUS8337</name>
</gene>
<dbReference type="GO" id="GO:0051213">
    <property type="term" value="F:dioxygenase activity"/>
    <property type="evidence" value="ECO:0007669"/>
    <property type="project" value="InterPro"/>
</dbReference>
<dbReference type="Pfam" id="PF22632">
    <property type="entry name" value="BphC_D1"/>
    <property type="match status" value="1"/>
</dbReference>
<dbReference type="AlphaFoldDB" id="A0AA35RN26"/>
<dbReference type="PROSITE" id="PS51819">
    <property type="entry name" value="VOC"/>
    <property type="match status" value="2"/>
</dbReference>
<dbReference type="InterPro" id="IPR004360">
    <property type="entry name" value="Glyas_Fos-R_dOase_dom"/>
</dbReference>
<keyword evidence="2" id="KW-0479">Metal-binding</keyword>
<dbReference type="InterPro" id="IPR029068">
    <property type="entry name" value="Glyas_Bleomycin-R_OHBP_Dase"/>
</dbReference>
<evidence type="ECO:0000256" key="2">
    <source>
        <dbReference type="ARBA" id="ARBA00022723"/>
    </source>
</evidence>
<proteinExistence type="inferred from homology"/>
<dbReference type="InterPro" id="IPR017626">
    <property type="entry name" value="DiOHbiphenyl_dOase"/>
</dbReference>
<dbReference type="CDD" id="cd07252">
    <property type="entry name" value="BphC1-RGP6_N_like"/>
    <property type="match status" value="1"/>
</dbReference>
<feature type="domain" description="VOC" evidence="5">
    <location>
        <begin position="6"/>
        <end position="121"/>
    </location>
</feature>
<dbReference type="InterPro" id="IPR018146">
    <property type="entry name" value="Glyoxalase_1_CS"/>
</dbReference>
<protein>
    <recommendedName>
        <fullName evidence="4">Glyoxalase domain-containing protein 5</fullName>
    </recommendedName>
</protein>
<evidence type="ECO:0000313" key="7">
    <source>
        <dbReference type="Proteomes" id="UP001174909"/>
    </source>
</evidence>
<dbReference type="NCBIfam" id="TIGR03213">
    <property type="entry name" value="23dbph12diox"/>
    <property type="match status" value="1"/>
</dbReference>
<dbReference type="CDD" id="cd07237">
    <property type="entry name" value="BphC1-RGP6_C_like"/>
    <property type="match status" value="1"/>
</dbReference>
<dbReference type="PANTHER" id="PTHR21366">
    <property type="entry name" value="GLYOXALASE FAMILY PROTEIN"/>
    <property type="match status" value="1"/>
</dbReference>
<dbReference type="GO" id="GO:0042178">
    <property type="term" value="P:xenobiotic catabolic process"/>
    <property type="evidence" value="ECO:0007669"/>
    <property type="project" value="InterPro"/>
</dbReference>
<accession>A0AA35RN26</accession>
<reference evidence="6" key="1">
    <citation type="submission" date="2023-03" db="EMBL/GenBank/DDBJ databases">
        <authorList>
            <person name="Steffen K."/>
            <person name="Cardenas P."/>
        </authorList>
    </citation>
    <scope>NUCLEOTIDE SEQUENCE</scope>
</reference>
<feature type="domain" description="VOC" evidence="5">
    <location>
        <begin position="145"/>
        <end position="270"/>
    </location>
</feature>
<dbReference type="GO" id="GO:0004462">
    <property type="term" value="F:lactoylglutathione lyase activity"/>
    <property type="evidence" value="ECO:0007669"/>
    <property type="project" value="InterPro"/>
</dbReference>
<dbReference type="InterPro" id="IPR037523">
    <property type="entry name" value="VOC_core"/>
</dbReference>
<dbReference type="InterPro" id="IPR050383">
    <property type="entry name" value="GlyoxalaseI/FosfomycinResist"/>
</dbReference>
<evidence type="ECO:0000256" key="4">
    <source>
        <dbReference type="ARBA" id="ARBA00040140"/>
    </source>
</evidence>
<dbReference type="SUPFAM" id="SSF54593">
    <property type="entry name" value="Glyoxalase/Bleomycin resistance protein/Dihydroxybiphenyl dioxygenase"/>
    <property type="match status" value="1"/>
</dbReference>
<dbReference type="PROSITE" id="PS00934">
    <property type="entry name" value="GLYOXALASE_I_1"/>
    <property type="match status" value="1"/>
</dbReference>
<comment type="similarity">
    <text evidence="1">Belongs to the glyoxalase I family.</text>
</comment>
<sequence>MERVTQLGYLGIGVSDVEAWERFATRTLGLQVHEPDADGTLFLKMDEYHHRFALQANGHDDIDYVGWEVADEHALKAIRGQLDAAGIEVTAGAADLAAQRRVVDLIAFDDPDGLRTEVFYGPLVNYDQPFASPRAISGFETGTQGLGHIVLVVEDVGQSIHFYRDVLGMRISDFVQTSRMAPAGSASPRMAFFHCNPRHHSVAFLAASIKPRLRHFMLQTQSLDDVGSTYTLCQDQGVPINRTMGRHTNDHMVSFYMASPSGFEVEYGWGARTVDDSTWQVQQHTTGSIWGHRAPTEQPVAAQG</sequence>
<keyword evidence="3" id="KW-0677">Repeat</keyword>
<dbReference type="Proteomes" id="UP001174909">
    <property type="component" value="Unassembled WGS sequence"/>
</dbReference>
<dbReference type="EMBL" id="CASHTH010001236">
    <property type="protein sequence ID" value="CAI8013067.1"/>
    <property type="molecule type" value="Genomic_DNA"/>
</dbReference>
<comment type="caution">
    <text evidence="6">The sequence shown here is derived from an EMBL/GenBank/DDBJ whole genome shotgun (WGS) entry which is preliminary data.</text>
</comment>
<dbReference type="Gene3D" id="3.10.180.10">
    <property type="entry name" value="2,3-Dihydroxybiphenyl 1,2-Dioxygenase, domain 1"/>
    <property type="match status" value="2"/>
</dbReference>
<name>A0AA35RN26_GEOBA</name>
<dbReference type="PANTHER" id="PTHR21366:SF14">
    <property type="entry name" value="GLYOXALASE DOMAIN-CONTAINING PROTEIN 5"/>
    <property type="match status" value="1"/>
</dbReference>
<evidence type="ECO:0000256" key="1">
    <source>
        <dbReference type="ARBA" id="ARBA00010363"/>
    </source>
</evidence>
<keyword evidence="7" id="KW-1185">Reference proteome</keyword>